<sequence length="56" mass="5778">MHAAAVGVNLNGFGEQAARDLFCQRSAETGSVNTVNDAVTDMVDQRRVAIAQGAGS</sequence>
<evidence type="ECO:0000313" key="1">
    <source>
        <dbReference type="EMBL" id="MPN04919.1"/>
    </source>
</evidence>
<accession>A0A645EUP4</accession>
<organism evidence="1">
    <name type="scientific">bioreactor metagenome</name>
    <dbReference type="NCBI Taxonomy" id="1076179"/>
    <lineage>
        <taxon>unclassified sequences</taxon>
        <taxon>metagenomes</taxon>
        <taxon>ecological metagenomes</taxon>
    </lineage>
</organism>
<protein>
    <submittedName>
        <fullName evidence="1">Uncharacterized protein</fullName>
    </submittedName>
</protein>
<dbReference type="AlphaFoldDB" id="A0A645EUP4"/>
<reference evidence="1" key="1">
    <citation type="submission" date="2019-08" db="EMBL/GenBank/DDBJ databases">
        <authorList>
            <person name="Kucharzyk K."/>
            <person name="Murdoch R.W."/>
            <person name="Higgins S."/>
            <person name="Loffler F."/>
        </authorList>
    </citation>
    <scope>NUCLEOTIDE SEQUENCE</scope>
</reference>
<comment type="caution">
    <text evidence="1">The sequence shown here is derived from an EMBL/GenBank/DDBJ whole genome shotgun (WGS) entry which is preliminary data.</text>
</comment>
<name>A0A645EUP4_9ZZZZ</name>
<dbReference type="EMBL" id="VSSQ01050837">
    <property type="protein sequence ID" value="MPN04919.1"/>
    <property type="molecule type" value="Genomic_DNA"/>
</dbReference>
<gene>
    <name evidence="1" type="ORF">SDC9_152167</name>
</gene>
<proteinExistence type="predicted"/>